<accession>A0A974S3H8</accession>
<dbReference type="RefSeq" id="WP_202091963.1">
    <property type="nucleotide sequence ID" value="NZ_CP061035.1"/>
</dbReference>
<dbReference type="KEGG" id="sari:H5J25_13935"/>
<evidence type="ECO:0000313" key="1">
    <source>
        <dbReference type="EMBL" id="QQV76543.1"/>
    </source>
</evidence>
<protein>
    <submittedName>
        <fullName evidence="1">Uncharacterized protein</fullName>
    </submittedName>
</protein>
<gene>
    <name evidence="1" type="ORF">H5J25_13935</name>
</gene>
<dbReference type="Proteomes" id="UP000595894">
    <property type="component" value="Chromosome"/>
</dbReference>
<proteinExistence type="predicted"/>
<dbReference type="EMBL" id="CP061035">
    <property type="protein sequence ID" value="QQV76543.1"/>
    <property type="molecule type" value="Genomic_DNA"/>
</dbReference>
<name>A0A974S3H8_9SPHN</name>
<reference evidence="2" key="1">
    <citation type="submission" date="2020-09" db="EMBL/GenBank/DDBJ databases">
        <title>Sphingomonas sp., a new species isolated from pork steak.</title>
        <authorList>
            <person name="Heidler von Heilborn D."/>
        </authorList>
    </citation>
    <scope>NUCLEOTIDE SEQUENCE [LARGE SCALE GENOMIC DNA]</scope>
</reference>
<dbReference type="AlphaFoldDB" id="A0A974S3H8"/>
<keyword evidence="2" id="KW-1185">Reference proteome</keyword>
<sequence>MTEETPAPNPREGAIRGISDALTLTDRVGDTLLTAMLADCLDVAIKHRFDVPSNQVGHSLDHLPEPKSDAL</sequence>
<organism evidence="1 2">
    <name type="scientific">Sphingomonas aliaeris</name>
    <dbReference type="NCBI Taxonomy" id="2759526"/>
    <lineage>
        <taxon>Bacteria</taxon>
        <taxon>Pseudomonadati</taxon>
        <taxon>Pseudomonadota</taxon>
        <taxon>Alphaproteobacteria</taxon>
        <taxon>Sphingomonadales</taxon>
        <taxon>Sphingomonadaceae</taxon>
        <taxon>Sphingomonas</taxon>
    </lineage>
</organism>
<evidence type="ECO:0000313" key="2">
    <source>
        <dbReference type="Proteomes" id="UP000595894"/>
    </source>
</evidence>